<sequence>MSDKRKPKSSTANSKYQPSATSSRTTYILGGVAVAIIVALIVGGLVWNNSQDDGGGVDEAVLSENAALIIGEPSAPQTIDVFEDFMCPVCQEFEEQSGTAITEAINNGSLRVRYHMLTFLDDRSASGDYSTRAAGAAQCVGTGEDKEVFEKFHTALFTNQPEEGGDSDLSNADMARLAGAQGASPQTQQCVADGARVTEATEASEQSRNQLGKATGGQVATPTVLSGGEPVNGIMDGTGWLDQLLNEQG</sequence>
<evidence type="ECO:0000256" key="3">
    <source>
        <dbReference type="ARBA" id="ARBA00023002"/>
    </source>
</evidence>
<evidence type="ECO:0000256" key="7">
    <source>
        <dbReference type="SAM" id="Phobius"/>
    </source>
</evidence>
<comment type="caution">
    <text evidence="9">The sequence shown here is derived from an EMBL/GenBank/DDBJ whole genome shotgun (WGS) entry which is preliminary data.</text>
</comment>
<evidence type="ECO:0000256" key="1">
    <source>
        <dbReference type="ARBA" id="ARBA00005791"/>
    </source>
</evidence>
<dbReference type="InterPro" id="IPR012336">
    <property type="entry name" value="Thioredoxin-like_fold"/>
</dbReference>
<keyword evidence="3" id="KW-0560">Oxidoreductase</keyword>
<feature type="transmembrane region" description="Helical" evidence="7">
    <location>
        <begin position="27"/>
        <end position="47"/>
    </location>
</feature>
<name>A0A9X3D7D4_9ACTN</name>
<evidence type="ECO:0000259" key="8">
    <source>
        <dbReference type="Pfam" id="PF13462"/>
    </source>
</evidence>
<keyword evidence="10" id="KW-1185">Reference proteome</keyword>
<reference evidence="9" key="1">
    <citation type="submission" date="2022-10" db="EMBL/GenBank/DDBJ databases">
        <title>WGS of marine actinomycetes from Thailand.</title>
        <authorList>
            <person name="Thawai C."/>
        </authorList>
    </citation>
    <scope>NUCLEOTIDE SEQUENCE</scope>
    <source>
        <strain evidence="9">SW21</strain>
    </source>
</reference>
<feature type="domain" description="Thioredoxin-like fold" evidence="8">
    <location>
        <begin position="67"/>
        <end position="233"/>
    </location>
</feature>
<dbReference type="EMBL" id="JAPKFM010000028">
    <property type="protein sequence ID" value="MCX2966534.1"/>
    <property type="molecule type" value="Genomic_DNA"/>
</dbReference>
<dbReference type="RefSeq" id="WP_266063388.1">
    <property type="nucleotide sequence ID" value="NZ_JAPKFM010000028.1"/>
</dbReference>
<comment type="similarity">
    <text evidence="1">Belongs to the thioredoxin family. DsbA subfamily.</text>
</comment>
<evidence type="ECO:0000313" key="9">
    <source>
        <dbReference type="EMBL" id="MCX2966534.1"/>
    </source>
</evidence>
<keyword evidence="5" id="KW-0676">Redox-active center</keyword>
<dbReference type="AlphaFoldDB" id="A0A9X3D7D4"/>
<dbReference type="InterPro" id="IPR036249">
    <property type="entry name" value="Thioredoxin-like_sf"/>
</dbReference>
<evidence type="ECO:0000256" key="2">
    <source>
        <dbReference type="ARBA" id="ARBA00022729"/>
    </source>
</evidence>
<keyword evidence="7" id="KW-0812">Transmembrane</keyword>
<evidence type="ECO:0000256" key="5">
    <source>
        <dbReference type="ARBA" id="ARBA00023284"/>
    </source>
</evidence>
<dbReference type="PANTHER" id="PTHR13887">
    <property type="entry name" value="GLUTATHIONE S-TRANSFERASE KAPPA"/>
    <property type="match status" value="1"/>
</dbReference>
<dbReference type="SUPFAM" id="SSF52833">
    <property type="entry name" value="Thioredoxin-like"/>
    <property type="match status" value="1"/>
</dbReference>
<keyword evidence="2" id="KW-0732">Signal</keyword>
<gene>
    <name evidence="9" type="ORF">OSB52_20850</name>
</gene>
<organism evidence="9 10">
    <name type="scientific">Gordonia aquimaris</name>
    <dbReference type="NCBI Taxonomy" id="2984863"/>
    <lineage>
        <taxon>Bacteria</taxon>
        <taxon>Bacillati</taxon>
        <taxon>Actinomycetota</taxon>
        <taxon>Actinomycetes</taxon>
        <taxon>Mycobacteriales</taxon>
        <taxon>Gordoniaceae</taxon>
        <taxon>Gordonia</taxon>
    </lineage>
</organism>
<dbReference type="Proteomes" id="UP001143347">
    <property type="component" value="Unassembled WGS sequence"/>
</dbReference>
<accession>A0A9X3D7D4</accession>
<protein>
    <submittedName>
        <fullName evidence="9">Thioredoxin domain-containing protein</fullName>
    </submittedName>
</protein>
<feature type="compositionally biased region" description="Polar residues" evidence="6">
    <location>
        <begin position="203"/>
        <end position="224"/>
    </location>
</feature>
<keyword evidence="7" id="KW-1133">Transmembrane helix</keyword>
<feature type="region of interest" description="Disordered" evidence="6">
    <location>
        <begin position="203"/>
        <end position="231"/>
    </location>
</feature>
<dbReference type="PANTHER" id="PTHR13887:SF14">
    <property type="entry name" value="DISULFIDE BOND FORMATION PROTEIN D"/>
    <property type="match status" value="1"/>
</dbReference>
<keyword evidence="7" id="KW-0472">Membrane</keyword>
<proteinExistence type="inferred from homology"/>
<dbReference type="CDD" id="cd02972">
    <property type="entry name" value="DsbA_family"/>
    <property type="match status" value="1"/>
</dbReference>
<evidence type="ECO:0000256" key="6">
    <source>
        <dbReference type="SAM" id="MobiDB-lite"/>
    </source>
</evidence>
<evidence type="ECO:0000313" key="10">
    <source>
        <dbReference type="Proteomes" id="UP001143347"/>
    </source>
</evidence>
<evidence type="ECO:0000256" key="4">
    <source>
        <dbReference type="ARBA" id="ARBA00023157"/>
    </source>
</evidence>
<dbReference type="GO" id="GO:0016491">
    <property type="term" value="F:oxidoreductase activity"/>
    <property type="evidence" value="ECO:0007669"/>
    <property type="project" value="UniProtKB-KW"/>
</dbReference>
<dbReference type="Pfam" id="PF13462">
    <property type="entry name" value="Thioredoxin_4"/>
    <property type="match status" value="1"/>
</dbReference>
<dbReference type="Gene3D" id="3.40.30.10">
    <property type="entry name" value="Glutaredoxin"/>
    <property type="match status" value="1"/>
</dbReference>
<keyword evidence="4" id="KW-1015">Disulfide bond</keyword>